<accession>A0A120K267</accession>
<dbReference type="Pfam" id="PF10203">
    <property type="entry name" value="Pet191_N"/>
    <property type="match status" value="1"/>
</dbReference>
<organism evidence="3 4">
    <name type="scientific">Eremothecium sinecaudum</name>
    <dbReference type="NCBI Taxonomy" id="45286"/>
    <lineage>
        <taxon>Eukaryota</taxon>
        <taxon>Fungi</taxon>
        <taxon>Dikarya</taxon>
        <taxon>Ascomycota</taxon>
        <taxon>Saccharomycotina</taxon>
        <taxon>Saccharomycetes</taxon>
        <taxon>Saccharomycetales</taxon>
        <taxon>Saccharomycetaceae</taxon>
        <taxon>Eremothecium</taxon>
    </lineage>
</organism>
<evidence type="ECO:0000313" key="3">
    <source>
        <dbReference type="EMBL" id="AMD20610.1"/>
    </source>
</evidence>
<protein>
    <submittedName>
        <fullName evidence="3">HDL134Cp</fullName>
    </submittedName>
</protein>
<dbReference type="GO" id="GO:0033617">
    <property type="term" value="P:mitochondrial respiratory chain complex IV assembly"/>
    <property type="evidence" value="ECO:0007669"/>
    <property type="project" value="TreeGrafter"/>
</dbReference>
<evidence type="ECO:0000256" key="2">
    <source>
        <dbReference type="ARBA" id="ARBA00023157"/>
    </source>
</evidence>
<dbReference type="Proteomes" id="UP000243052">
    <property type="component" value="Chromosome iv"/>
</dbReference>
<dbReference type="EMBL" id="CP014244">
    <property type="protein sequence ID" value="AMD20610.1"/>
    <property type="molecule type" value="Genomic_DNA"/>
</dbReference>
<dbReference type="STRING" id="45286.A0A120K267"/>
<keyword evidence="4" id="KW-1185">Reference proteome</keyword>
<dbReference type="PANTHER" id="PTHR28627:SF1">
    <property type="entry name" value="CYTOCHROME C OXIDASE ASSEMBLY FACTOR 5"/>
    <property type="match status" value="1"/>
</dbReference>
<evidence type="ECO:0000256" key="1">
    <source>
        <dbReference type="ARBA" id="ARBA00007785"/>
    </source>
</evidence>
<dbReference type="PROSITE" id="PS51808">
    <property type="entry name" value="CHCH"/>
    <property type="match status" value="1"/>
</dbReference>
<dbReference type="PANTHER" id="PTHR28627">
    <property type="entry name" value="CYTOCHROME C OXIDASE ASSEMBLY FACTOR 5"/>
    <property type="match status" value="1"/>
</dbReference>
<dbReference type="GO" id="GO:0005739">
    <property type="term" value="C:mitochondrion"/>
    <property type="evidence" value="ECO:0007669"/>
    <property type="project" value="TreeGrafter"/>
</dbReference>
<dbReference type="OrthoDB" id="282149at2759"/>
<dbReference type="GeneID" id="28723863"/>
<evidence type="ECO:0000313" key="4">
    <source>
        <dbReference type="Proteomes" id="UP000243052"/>
    </source>
</evidence>
<proteinExistence type="inferred from homology"/>
<dbReference type="AlphaFoldDB" id="A0A120K267"/>
<gene>
    <name evidence="3" type="ORF">AW171_hschr42510</name>
</gene>
<reference evidence="3 4" key="1">
    <citation type="submission" date="2016-01" db="EMBL/GenBank/DDBJ databases">
        <title>Genome sequence of the yeast Holleya sinecauda.</title>
        <authorList>
            <person name="Dietrich F.S."/>
        </authorList>
    </citation>
    <scope>NUCLEOTIDE SEQUENCE [LARGE SCALE GENOMIC DNA]</scope>
    <source>
        <strain evidence="3 4">ATCC 58844</strain>
    </source>
</reference>
<dbReference type="InterPro" id="IPR018793">
    <property type="entry name" value="Cyt_c_oxidase_assmbl_Pet191"/>
</dbReference>
<dbReference type="RefSeq" id="XP_017987606.1">
    <property type="nucleotide sequence ID" value="XM_018131816.1"/>
</dbReference>
<comment type="similarity">
    <text evidence="1">Belongs to the PET191 family.</text>
</comment>
<keyword evidence="2" id="KW-1015">Disulfide bond</keyword>
<sequence>MVASCKDQRKAVSICLQRSPCVMIERNTPKKCLEDPELLKELPELCISQMKAFLECKRGIVDMKKRFRGNAPLSTGRYDQQYENLSSGNFDPRDEMKKLELLDSSSKT</sequence>
<name>A0A120K267_9SACH</name>